<dbReference type="Pfam" id="PF13432">
    <property type="entry name" value="TPR_16"/>
    <property type="match status" value="3"/>
</dbReference>
<feature type="repeat" description="TPR" evidence="3">
    <location>
        <begin position="435"/>
        <end position="468"/>
    </location>
</feature>
<feature type="compositionally biased region" description="Low complexity" evidence="4">
    <location>
        <begin position="818"/>
        <end position="838"/>
    </location>
</feature>
<keyword evidence="6" id="KW-1185">Reference proteome</keyword>
<keyword evidence="2 3" id="KW-0802">TPR repeat</keyword>
<dbReference type="PROSITE" id="PS50005">
    <property type="entry name" value="TPR"/>
    <property type="match status" value="2"/>
</dbReference>
<dbReference type="InterPro" id="IPR011990">
    <property type="entry name" value="TPR-like_helical_dom_sf"/>
</dbReference>
<evidence type="ECO:0000256" key="4">
    <source>
        <dbReference type="SAM" id="MobiDB-lite"/>
    </source>
</evidence>
<feature type="compositionally biased region" description="Gly residues" evidence="4">
    <location>
        <begin position="616"/>
        <end position="651"/>
    </location>
</feature>
<feature type="compositionally biased region" description="Polar residues" evidence="4">
    <location>
        <begin position="689"/>
        <end position="698"/>
    </location>
</feature>
<sequence length="1051" mass="106217">MQAVGGRPKVLVDALVFTLAEIPELLVVEVYRGSRNELVGCGAIDSVARVLNGGKRWVTLFVNGAPGGRLQLELETTGGKGRVRVEVPVEVIREVEVIKEVPVETVREVQVEVPVIKEVQVEVIREVPVEVEVEVVREVTRELQAQEVEALCAATCRDSSAPGGVLSHSDGLAVGAALLEYGQFQEAAIVYRTVLERRPLDVEVKVKARTGLGDALRGAGDAANALEACQALAAFETALALAAQSEGATAGQEVGAALVQGSWASEAVPVLRKALASGAGHAAALPLAKALSMSGDSAGAIAELGLLLVKDGEERQQGLLMEPAERRRPGAHAQAALLLSRVHLELGRLQEHEAAQEALHNYSAAVALDPSCADAYVAAARLLRATDDAGRALAVAKSGNVRLLVQKGLALHALQRVEEAVHVLSNAVTASPDNVEALVALGDCQRGAGRPQEAIAVYSRALAQAPNDPSLLQLLQDAVMEANPASPPASSARRVTMVDAPAPEDAGVATGDEQLAAAAAGDAATADDAAAAAAEADDAAAAAADGAAAAAAAAVVDAAAAVAQRLPEGIVVHIEHTATTPPHTFVPYDDDDTAAAYDSQQHNQSDHGDTGTSGVSSGGGGGAESDSAGSGGAVGGERGGSSGNGAGGSAHGGASYEQLPSESASAEHADDSAQVAADVSAQHADVSAQQHADGSAQLSDDSPEPAADPDSGSGSDGAGSDAVSSAQEVHLPLQEGGAHVVERIKGERGYKPTGEERGVPMDEAEAAALAKRELAEREAAKRSGGGAGGEDRELEHGSGDVTGEGQEAKGAVGDAEEGQSTGGEAAASSGEAGDAPAAKVEVEIPVAAEESSDAANELEEQAVEVSRQDDDAGGGAAQGAGSAESDAADITASESYAGMGNAYMAKGKPDLALKQFAKAVKRNPGWWGGHSKTAEALATKGDFGRASEATVKSLQAAGATLPEELALTAMQLASTMITKDKAIHSLPILELLVEIVAKSPSASTSTSTSSNAQVLLASALGMTGNAARATAILESVLKVDPEHELMRECDA</sequence>
<accession>A0A836CAA1</accession>
<gene>
    <name evidence="5" type="ORF">JKP88DRAFT_350447</name>
</gene>
<feature type="repeat" description="TPR" evidence="3">
    <location>
        <begin position="893"/>
        <end position="926"/>
    </location>
</feature>
<dbReference type="PANTHER" id="PTHR22904">
    <property type="entry name" value="TPR REPEAT CONTAINING PROTEIN"/>
    <property type="match status" value="1"/>
</dbReference>
<dbReference type="Gene3D" id="1.25.40.10">
    <property type="entry name" value="Tetratricopeptide repeat domain"/>
    <property type="match status" value="3"/>
</dbReference>
<evidence type="ECO:0000256" key="1">
    <source>
        <dbReference type="ARBA" id="ARBA00022737"/>
    </source>
</evidence>
<feature type="compositionally biased region" description="Low complexity" evidence="4">
    <location>
        <begin position="704"/>
        <end position="722"/>
    </location>
</feature>
<feature type="compositionally biased region" description="Basic and acidic residues" evidence="4">
    <location>
        <begin position="740"/>
        <end position="760"/>
    </location>
</feature>
<dbReference type="SUPFAM" id="SSF48452">
    <property type="entry name" value="TPR-like"/>
    <property type="match status" value="2"/>
</dbReference>
<evidence type="ECO:0000313" key="6">
    <source>
        <dbReference type="Proteomes" id="UP000664859"/>
    </source>
</evidence>
<evidence type="ECO:0000256" key="3">
    <source>
        <dbReference type="PROSITE-ProRule" id="PRU00339"/>
    </source>
</evidence>
<dbReference type="InterPro" id="IPR019734">
    <property type="entry name" value="TPR_rpt"/>
</dbReference>
<comment type="caution">
    <text evidence="5">The sequence shown here is derived from an EMBL/GenBank/DDBJ whole genome shotgun (WGS) entry which is preliminary data.</text>
</comment>
<dbReference type="SMART" id="SM00028">
    <property type="entry name" value="TPR"/>
    <property type="match status" value="7"/>
</dbReference>
<dbReference type="EMBL" id="JAFCMP010000518">
    <property type="protein sequence ID" value="KAG5178062.1"/>
    <property type="molecule type" value="Genomic_DNA"/>
</dbReference>
<keyword evidence="1" id="KW-0677">Repeat</keyword>
<dbReference type="OrthoDB" id="421075at2759"/>
<dbReference type="PANTHER" id="PTHR22904:SF523">
    <property type="entry name" value="STRESS-INDUCED-PHOSPHOPROTEIN 1"/>
    <property type="match status" value="1"/>
</dbReference>
<feature type="compositionally biased region" description="Acidic residues" evidence="4">
    <location>
        <begin position="850"/>
        <end position="862"/>
    </location>
</feature>
<feature type="compositionally biased region" description="Basic and acidic residues" evidence="4">
    <location>
        <begin position="789"/>
        <end position="798"/>
    </location>
</feature>
<feature type="compositionally biased region" description="Basic and acidic residues" evidence="4">
    <location>
        <begin position="770"/>
        <end position="781"/>
    </location>
</feature>
<dbReference type="GO" id="GO:0051879">
    <property type="term" value="F:Hsp90 protein binding"/>
    <property type="evidence" value="ECO:0007669"/>
    <property type="project" value="TreeGrafter"/>
</dbReference>
<evidence type="ECO:0000313" key="5">
    <source>
        <dbReference type="EMBL" id="KAG5178062.1"/>
    </source>
</evidence>
<dbReference type="AlphaFoldDB" id="A0A836CAA1"/>
<feature type="compositionally biased region" description="Low complexity" evidence="4">
    <location>
        <begin position="672"/>
        <end position="688"/>
    </location>
</feature>
<evidence type="ECO:0000256" key="2">
    <source>
        <dbReference type="ARBA" id="ARBA00022803"/>
    </source>
</evidence>
<reference evidence="5" key="1">
    <citation type="submission" date="2021-02" db="EMBL/GenBank/DDBJ databases">
        <title>First Annotated Genome of the Yellow-green Alga Tribonema minus.</title>
        <authorList>
            <person name="Mahan K.M."/>
        </authorList>
    </citation>
    <scope>NUCLEOTIDE SEQUENCE</scope>
    <source>
        <strain evidence="5">UTEX B ZZ1240</strain>
    </source>
</reference>
<dbReference type="Proteomes" id="UP000664859">
    <property type="component" value="Unassembled WGS sequence"/>
</dbReference>
<protein>
    <submittedName>
        <fullName evidence="5">Uncharacterized protein</fullName>
    </submittedName>
</protein>
<feature type="region of interest" description="Disordered" evidence="4">
    <location>
        <begin position="598"/>
        <end position="887"/>
    </location>
</feature>
<name>A0A836CAA1_9STRA</name>
<proteinExistence type="predicted"/>
<organism evidence="5 6">
    <name type="scientific">Tribonema minus</name>
    <dbReference type="NCBI Taxonomy" id="303371"/>
    <lineage>
        <taxon>Eukaryota</taxon>
        <taxon>Sar</taxon>
        <taxon>Stramenopiles</taxon>
        <taxon>Ochrophyta</taxon>
        <taxon>PX clade</taxon>
        <taxon>Xanthophyceae</taxon>
        <taxon>Tribonematales</taxon>
        <taxon>Tribonemataceae</taxon>
        <taxon>Tribonema</taxon>
    </lineage>
</organism>